<reference evidence="3 4" key="2">
    <citation type="submission" date="2018-03" db="EMBL/GenBank/DDBJ databases">
        <authorList>
            <person name="Keele B.F."/>
        </authorList>
    </citation>
    <scope>NUCLEOTIDE SEQUENCE [LARGE SCALE GENOMIC DNA]</scope>
    <source>
        <strain evidence="3 4">D13</strain>
    </source>
</reference>
<feature type="signal peptide" evidence="2">
    <location>
        <begin position="1"/>
        <end position="21"/>
    </location>
</feature>
<dbReference type="Proteomes" id="UP000241074">
    <property type="component" value="Chromosome"/>
</dbReference>
<dbReference type="AlphaFoldDB" id="A0A2P1PXC5"/>
<evidence type="ECO:0000313" key="3">
    <source>
        <dbReference type="EMBL" id="AVP99487.1"/>
    </source>
</evidence>
<dbReference type="Gene3D" id="2.130.10.130">
    <property type="entry name" value="Integrin alpha, N-terminal"/>
    <property type="match status" value="1"/>
</dbReference>
<dbReference type="InterPro" id="IPR028994">
    <property type="entry name" value="Integrin_alpha_N"/>
</dbReference>
<dbReference type="Pfam" id="PF01839">
    <property type="entry name" value="FG-GAP"/>
    <property type="match status" value="1"/>
</dbReference>
<evidence type="ECO:0000256" key="1">
    <source>
        <dbReference type="ARBA" id="ARBA00022729"/>
    </source>
</evidence>
<dbReference type="OrthoDB" id="100785at2"/>
<dbReference type="EMBL" id="CP027860">
    <property type="protein sequence ID" value="AVP99487.1"/>
    <property type="molecule type" value="Genomic_DNA"/>
</dbReference>
<proteinExistence type="predicted"/>
<dbReference type="Pfam" id="PF13517">
    <property type="entry name" value="FG-GAP_3"/>
    <property type="match status" value="3"/>
</dbReference>
<accession>A0A2P1PXC5</accession>
<evidence type="ECO:0008006" key="5">
    <source>
        <dbReference type="Google" id="ProtNLM"/>
    </source>
</evidence>
<keyword evidence="4" id="KW-1185">Reference proteome</keyword>
<evidence type="ECO:0000256" key="2">
    <source>
        <dbReference type="SAM" id="SignalP"/>
    </source>
</evidence>
<evidence type="ECO:0000313" key="4">
    <source>
        <dbReference type="Proteomes" id="UP000241074"/>
    </source>
</evidence>
<name>A0A2P1PXC5_9GAMM</name>
<dbReference type="PANTHER" id="PTHR46580:SF2">
    <property type="entry name" value="MAM DOMAIN-CONTAINING PROTEIN"/>
    <property type="match status" value="1"/>
</dbReference>
<dbReference type="PANTHER" id="PTHR46580">
    <property type="entry name" value="SENSOR KINASE-RELATED"/>
    <property type="match status" value="1"/>
</dbReference>
<dbReference type="InterPro" id="IPR013517">
    <property type="entry name" value="FG-GAP"/>
</dbReference>
<reference evidence="3 4" key="1">
    <citation type="submission" date="2018-03" db="EMBL/GenBank/DDBJ databases">
        <title>Ahniella affigens gen. nov., sp. nov., a gammaproteobacterium isolated from sandy soil near a stream.</title>
        <authorList>
            <person name="Ko Y."/>
            <person name="Kim J.-H."/>
        </authorList>
    </citation>
    <scope>NUCLEOTIDE SEQUENCE [LARGE SCALE GENOMIC DNA]</scope>
    <source>
        <strain evidence="3 4">D13</strain>
    </source>
</reference>
<protein>
    <recommendedName>
        <fullName evidence="5">VCBS repeat-containing protein</fullName>
    </recommendedName>
</protein>
<dbReference type="KEGG" id="xba:C7S18_20945"/>
<gene>
    <name evidence="3" type="ORF">C7S18_20945</name>
</gene>
<keyword evidence="1 2" id="KW-0732">Signal</keyword>
<dbReference type="SUPFAM" id="SSF69318">
    <property type="entry name" value="Integrin alpha N-terminal domain"/>
    <property type="match status" value="1"/>
</dbReference>
<sequence length="419" mass="42694">MRSCKFVVLPLLMFSLFRVPADVSAACANYGFAPAPGGVTCPGGSCSVFVSTGVPGDAALADFNGDGYLDMATANVNITSLSVLLGLPNGNFSLSPQAVELGNGNLGQAIVSADFNGDQRADLAVVTRFHDIISLLGDGTGGFVSAGVIDVGSGSNTYSDITSGDFNGDGIVDLAATAPTLNAITIGLGLGNGQFQQPSGSPFGVSELNLPMSLAAGRIDSDNIDDLVVAGLESDNLVVLKSQGNGQFVVLQNESAVIAPEARPRQVELRDLNHDGRLDALVASHVFRNSGAVPLSPFNRAALFLGRNTGGLDAATFVDLGGDLDDVSAADFDADGAEDLLGANIAFSFRTSVARQTGAMIFETTPLALPGAGGASGGVYTGDFDRDGFVDVAGVMSSGYVNVSLNTCVQDALFANGFE</sequence>
<organism evidence="3 4">
    <name type="scientific">Ahniella affigens</name>
    <dbReference type="NCBI Taxonomy" id="2021234"/>
    <lineage>
        <taxon>Bacteria</taxon>
        <taxon>Pseudomonadati</taxon>
        <taxon>Pseudomonadota</taxon>
        <taxon>Gammaproteobacteria</taxon>
        <taxon>Lysobacterales</taxon>
        <taxon>Rhodanobacteraceae</taxon>
        <taxon>Ahniella</taxon>
    </lineage>
</organism>
<feature type="chain" id="PRO_5015153837" description="VCBS repeat-containing protein" evidence="2">
    <location>
        <begin position="22"/>
        <end position="419"/>
    </location>
</feature>
<dbReference type="RefSeq" id="WP_106893404.1">
    <property type="nucleotide sequence ID" value="NZ_CP027860.1"/>
</dbReference>